<evidence type="ECO:0000256" key="1">
    <source>
        <dbReference type="SAM" id="MobiDB-lite"/>
    </source>
</evidence>
<keyword evidence="3" id="KW-1185">Reference proteome</keyword>
<comment type="caution">
    <text evidence="2">The sequence shown here is derived from an EMBL/GenBank/DDBJ whole genome shotgun (WGS) entry which is preliminary data.</text>
</comment>
<proteinExistence type="predicted"/>
<gene>
    <name evidence="2" type="ORF">DPMN_027121</name>
</gene>
<feature type="region of interest" description="Disordered" evidence="1">
    <location>
        <begin position="1"/>
        <end position="20"/>
    </location>
</feature>
<accession>A0A9D4REY4</accession>
<evidence type="ECO:0000313" key="3">
    <source>
        <dbReference type="Proteomes" id="UP000828390"/>
    </source>
</evidence>
<dbReference type="EMBL" id="JAIWYP010000002">
    <property type="protein sequence ID" value="KAH3864107.1"/>
    <property type="molecule type" value="Genomic_DNA"/>
</dbReference>
<reference evidence="2" key="1">
    <citation type="journal article" date="2019" name="bioRxiv">
        <title>The Genome of the Zebra Mussel, Dreissena polymorpha: A Resource for Invasive Species Research.</title>
        <authorList>
            <person name="McCartney M.A."/>
            <person name="Auch B."/>
            <person name="Kono T."/>
            <person name="Mallez S."/>
            <person name="Zhang Y."/>
            <person name="Obille A."/>
            <person name="Becker A."/>
            <person name="Abrahante J.E."/>
            <person name="Garbe J."/>
            <person name="Badalamenti J.P."/>
            <person name="Herman A."/>
            <person name="Mangelson H."/>
            <person name="Liachko I."/>
            <person name="Sullivan S."/>
            <person name="Sone E.D."/>
            <person name="Koren S."/>
            <person name="Silverstein K.A.T."/>
            <person name="Beckman K.B."/>
            <person name="Gohl D.M."/>
        </authorList>
    </citation>
    <scope>NUCLEOTIDE SEQUENCE</scope>
    <source>
        <strain evidence="2">Duluth1</strain>
        <tissue evidence="2">Whole animal</tissue>
    </source>
</reference>
<feature type="compositionally biased region" description="Basic and acidic residues" evidence="1">
    <location>
        <begin position="1"/>
        <end position="12"/>
    </location>
</feature>
<evidence type="ECO:0000313" key="2">
    <source>
        <dbReference type="EMBL" id="KAH3864107.1"/>
    </source>
</evidence>
<dbReference type="AlphaFoldDB" id="A0A9D4REY4"/>
<dbReference type="Proteomes" id="UP000828390">
    <property type="component" value="Unassembled WGS sequence"/>
</dbReference>
<name>A0A9D4REY4_DREPO</name>
<reference evidence="2" key="2">
    <citation type="submission" date="2020-11" db="EMBL/GenBank/DDBJ databases">
        <authorList>
            <person name="McCartney M.A."/>
            <person name="Auch B."/>
            <person name="Kono T."/>
            <person name="Mallez S."/>
            <person name="Becker A."/>
            <person name="Gohl D.M."/>
            <person name="Silverstein K.A.T."/>
            <person name="Koren S."/>
            <person name="Bechman K.B."/>
            <person name="Herman A."/>
            <person name="Abrahante J.E."/>
            <person name="Garbe J."/>
        </authorList>
    </citation>
    <scope>NUCLEOTIDE SEQUENCE</scope>
    <source>
        <strain evidence="2">Duluth1</strain>
        <tissue evidence="2">Whole animal</tissue>
    </source>
</reference>
<organism evidence="2 3">
    <name type="scientific">Dreissena polymorpha</name>
    <name type="common">Zebra mussel</name>
    <name type="synonym">Mytilus polymorpha</name>
    <dbReference type="NCBI Taxonomy" id="45954"/>
    <lineage>
        <taxon>Eukaryota</taxon>
        <taxon>Metazoa</taxon>
        <taxon>Spiralia</taxon>
        <taxon>Lophotrochozoa</taxon>
        <taxon>Mollusca</taxon>
        <taxon>Bivalvia</taxon>
        <taxon>Autobranchia</taxon>
        <taxon>Heteroconchia</taxon>
        <taxon>Euheterodonta</taxon>
        <taxon>Imparidentia</taxon>
        <taxon>Neoheterodontei</taxon>
        <taxon>Myida</taxon>
        <taxon>Dreissenoidea</taxon>
        <taxon>Dreissenidae</taxon>
        <taxon>Dreissena</taxon>
    </lineage>
</organism>
<protein>
    <submittedName>
        <fullName evidence="2">Uncharacterized protein</fullName>
    </submittedName>
</protein>
<sequence length="89" mass="9596">MARHESAAERGVRGYPGTSLMEAKHVSVEGEDVLRHPHASLAEARHRLTEGGASVNIGSPLQQRCGTGLQRLKMSASIQMHLQRGLGTK</sequence>